<gene>
    <name evidence="1" type="ORF">SNOG_11692</name>
</gene>
<dbReference type="InParanoid" id="Q0U972"/>
<reference evidence="2" key="1">
    <citation type="journal article" date="2007" name="Plant Cell">
        <title>Dothideomycete-plant interactions illuminated by genome sequencing and EST analysis of the wheat pathogen Stagonospora nodorum.</title>
        <authorList>
            <person name="Hane J.K."/>
            <person name="Lowe R.G."/>
            <person name="Solomon P.S."/>
            <person name="Tan K.C."/>
            <person name="Schoch C.L."/>
            <person name="Spatafora J.W."/>
            <person name="Crous P.W."/>
            <person name="Kodira C."/>
            <person name="Birren B.W."/>
            <person name="Galagan J.E."/>
            <person name="Torriani S.F."/>
            <person name="McDonald B.A."/>
            <person name="Oliver R.P."/>
        </authorList>
    </citation>
    <scope>NUCLEOTIDE SEQUENCE [LARGE SCALE GENOMIC DNA]</scope>
    <source>
        <strain evidence="2">SN15 / ATCC MYA-4574 / FGSC 10173</strain>
    </source>
</reference>
<dbReference type="AlphaFoldDB" id="Q0U972"/>
<dbReference type="KEGG" id="pno:SNOG_11692"/>
<dbReference type="Proteomes" id="UP000001055">
    <property type="component" value="Unassembled WGS sequence"/>
</dbReference>
<sequence>MVNKDFMELLGTSSTKNGKMVLYHANGRVVKAHEDYLEKEEAKLIKRHLYRDQIAEAKKKDPNAREQEGMRVRIVVDEQNYQELYNFTTENFHVEDLGMNVATASDPIPEEGLDRKDFDEAFILRRRLFHLQP</sequence>
<organism evidence="1 2">
    <name type="scientific">Phaeosphaeria nodorum (strain SN15 / ATCC MYA-4574 / FGSC 10173)</name>
    <name type="common">Glume blotch fungus</name>
    <name type="synonym">Parastagonospora nodorum</name>
    <dbReference type="NCBI Taxonomy" id="321614"/>
    <lineage>
        <taxon>Eukaryota</taxon>
        <taxon>Fungi</taxon>
        <taxon>Dikarya</taxon>
        <taxon>Ascomycota</taxon>
        <taxon>Pezizomycotina</taxon>
        <taxon>Dothideomycetes</taxon>
        <taxon>Pleosporomycetidae</taxon>
        <taxon>Pleosporales</taxon>
        <taxon>Pleosporineae</taxon>
        <taxon>Phaeosphaeriaceae</taxon>
        <taxon>Parastagonospora</taxon>
    </lineage>
</organism>
<evidence type="ECO:0000313" key="1">
    <source>
        <dbReference type="EMBL" id="EAT80736.1"/>
    </source>
</evidence>
<dbReference type="EMBL" id="CH445344">
    <property type="protein sequence ID" value="EAT80736.1"/>
    <property type="molecule type" value="Genomic_DNA"/>
</dbReference>
<name>Q0U972_PHANO</name>
<dbReference type="HOGENOM" id="CLU_1907421_0_0_1"/>
<dbReference type="GeneID" id="5978838"/>
<dbReference type="RefSeq" id="XP_001801930.1">
    <property type="nucleotide sequence ID" value="XM_001801878.1"/>
</dbReference>
<accession>Q0U972</accession>
<proteinExistence type="predicted"/>
<evidence type="ECO:0000313" key="2">
    <source>
        <dbReference type="Proteomes" id="UP000001055"/>
    </source>
</evidence>
<dbReference type="VEuPathDB" id="FungiDB:JI435_307830"/>
<protein>
    <submittedName>
        <fullName evidence="1">Uncharacterized protein</fullName>
    </submittedName>
</protein>